<dbReference type="Gene3D" id="3.20.20.140">
    <property type="entry name" value="Metal-dependent hydrolases"/>
    <property type="match status" value="1"/>
</dbReference>
<dbReference type="GO" id="GO:0016597">
    <property type="term" value="F:amino acid binding"/>
    <property type="evidence" value="ECO:0007669"/>
    <property type="project" value="InterPro"/>
</dbReference>
<evidence type="ECO:0000256" key="1">
    <source>
        <dbReference type="ARBA" id="ARBA00022679"/>
    </source>
</evidence>
<accession>A0A9P3GNY9</accession>
<name>A0A9P3GNY9_9APHY</name>
<keyword evidence="1" id="KW-0808">Transferase</keyword>
<dbReference type="Proteomes" id="UP000703269">
    <property type="component" value="Unassembled WGS sequence"/>
</dbReference>
<dbReference type="InterPro" id="IPR036901">
    <property type="entry name" value="Asp/Orn_carbamoylTrfase_sf"/>
</dbReference>
<dbReference type="OrthoDB" id="2916371at2759"/>
<protein>
    <submittedName>
        <fullName evidence="3">Uncharacterized protein</fullName>
    </submittedName>
</protein>
<feature type="region of interest" description="Disordered" evidence="2">
    <location>
        <begin position="1"/>
        <end position="28"/>
    </location>
</feature>
<sequence length="233" mass="25360">MACHGPRLGLSVEKPEPGQAKPKPPAFEPSRAKQITKLGTTLAKALAKEVSAWSGIEETLPLVLTTISEDRLTVKDVQLRLHDNPIRFFGLLDQAHTQIEVVVGRKTKAPNLLGKRAKAWSPAESGVLNGAPTHQLPPAQPLSALHGPINMTHLTPHRASHRKHILSVKQFMHKATHNVFSLAHDLLLQVERNGTLDILRGKRCGGEVVQLNVDISFVLKGETLADTICTLGC</sequence>
<dbReference type="GO" id="GO:0006520">
    <property type="term" value="P:amino acid metabolic process"/>
    <property type="evidence" value="ECO:0007669"/>
    <property type="project" value="InterPro"/>
</dbReference>
<dbReference type="SUPFAM" id="SSF53671">
    <property type="entry name" value="Aspartate/ornithine carbamoyltransferase"/>
    <property type="match status" value="1"/>
</dbReference>
<gene>
    <name evidence="3" type="ORF">PsYK624_144140</name>
</gene>
<proteinExistence type="predicted"/>
<evidence type="ECO:0000256" key="2">
    <source>
        <dbReference type="SAM" id="MobiDB-lite"/>
    </source>
</evidence>
<evidence type="ECO:0000313" key="4">
    <source>
        <dbReference type="Proteomes" id="UP000703269"/>
    </source>
</evidence>
<dbReference type="AlphaFoldDB" id="A0A9P3GNY9"/>
<organism evidence="3 4">
    <name type="scientific">Phanerochaete sordida</name>
    <dbReference type="NCBI Taxonomy" id="48140"/>
    <lineage>
        <taxon>Eukaryota</taxon>
        <taxon>Fungi</taxon>
        <taxon>Dikarya</taxon>
        <taxon>Basidiomycota</taxon>
        <taxon>Agaricomycotina</taxon>
        <taxon>Agaricomycetes</taxon>
        <taxon>Polyporales</taxon>
        <taxon>Phanerochaetaceae</taxon>
        <taxon>Phanerochaete</taxon>
    </lineage>
</organism>
<reference evidence="3 4" key="1">
    <citation type="submission" date="2021-08" db="EMBL/GenBank/DDBJ databases">
        <title>Draft Genome Sequence of Phanerochaete sordida strain YK-624.</title>
        <authorList>
            <person name="Mori T."/>
            <person name="Dohra H."/>
            <person name="Suzuki T."/>
            <person name="Kawagishi H."/>
            <person name="Hirai H."/>
        </authorList>
    </citation>
    <scope>NUCLEOTIDE SEQUENCE [LARGE SCALE GENOMIC DNA]</scope>
    <source>
        <strain evidence="3 4">YK-624</strain>
    </source>
</reference>
<dbReference type="GO" id="GO:0016743">
    <property type="term" value="F:carboxyl- or carbamoyltransferase activity"/>
    <property type="evidence" value="ECO:0007669"/>
    <property type="project" value="InterPro"/>
</dbReference>
<comment type="caution">
    <text evidence="3">The sequence shown here is derived from an EMBL/GenBank/DDBJ whole genome shotgun (WGS) entry which is preliminary data.</text>
</comment>
<evidence type="ECO:0000313" key="3">
    <source>
        <dbReference type="EMBL" id="GJE98191.1"/>
    </source>
</evidence>
<keyword evidence="4" id="KW-1185">Reference proteome</keyword>
<dbReference type="EMBL" id="BPQB01000083">
    <property type="protein sequence ID" value="GJE98191.1"/>
    <property type="molecule type" value="Genomic_DNA"/>
</dbReference>